<dbReference type="EMBL" id="UZAI01011626">
    <property type="protein sequence ID" value="VDP09143.1"/>
    <property type="molecule type" value="Genomic_DNA"/>
</dbReference>
<name>A0A3P8EJJ2_9TREM</name>
<evidence type="ECO:0000313" key="2">
    <source>
        <dbReference type="Proteomes" id="UP000277204"/>
    </source>
</evidence>
<keyword evidence="2" id="KW-1185">Reference proteome</keyword>
<protein>
    <submittedName>
        <fullName evidence="1">Uncharacterized protein</fullName>
    </submittedName>
</protein>
<evidence type="ECO:0000313" key="1">
    <source>
        <dbReference type="EMBL" id="VDP09143.1"/>
    </source>
</evidence>
<dbReference type="Proteomes" id="UP000277204">
    <property type="component" value="Unassembled WGS sequence"/>
</dbReference>
<accession>A0A3P8EJJ2</accession>
<dbReference type="AlphaFoldDB" id="A0A3P8EJJ2"/>
<sequence length="70" mass="7993">MSEAIQNSLIDDDHFNVINNKEMNQSLNQPYLNDHLVSVNLLDDYLTSNSILHGQQSTLHEKFGCECKSK</sequence>
<gene>
    <name evidence="1" type="ORF">SMRZ_LOCUS13890</name>
</gene>
<reference evidence="1 2" key="1">
    <citation type="submission" date="2018-11" db="EMBL/GenBank/DDBJ databases">
        <authorList>
            <consortium name="Pathogen Informatics"/>
        </authorList>
    </citation>
    <scope>NUCLEOTIDE SEQUENCE [LARGE SCALE GENOMIC DNA]</scope>
    <source>
        <strain evidence="1 2">Zambia</strain>
    </source>
</reference>
<organism evidence="1 2">
    <name type="scientific">Schistosoma margrebowiei</name>
    <dbReference type="NCBI Taxonomy" id="48269"/>
    <lineage>
        <taxon>Eukaryota</taxon>
        <taxon>Metazoa</taxon>
        <taxon>Spiralia</taxon>
        <taxon>Lophotrochozoa</taxon>
        <taxon>Platyhelminthes</taxon>
        <taxon>Trematoda</taxon>
        <taxon>Digenea</taxon>
        <taxon>Strigeidida</taxon>
        <taxon>Schistosomatoidea</taxon>
        <taxon>Schistosomatidae</taxon>
        <taxon>Schistosoma</taxon>
    </lineage>
</organism>
<proteinExistence type="predicted"/>